<dbReference type="Pfam" id="PF05132">
    <property type="entry name" value="RNA_pol_Rpc4"/>
    <property type="match status" value="1"/>
</dbReference>
<dbReference type="GO" id="GO:0003677">
    <property type="term" value="F:DNA binding"/>
    <property type="evidence" value="ECO:0007669"/>
    <property type="project" value="InterPro"/>
</dbReference>
<protein>
    <submittedName>
        <fullName evidence="6">Uncharacterized protein</fullName>
    </submittedName>
</protein>
<keyword evidence="4" id="KW-0539">Nucleus</keyword>
<feature type="compositionally biased region" description="Pro residues" evidence="5">
    <location>
        <begin position="620"/>
        <end position="631"/>
    </location>
</feature>
<feature type="compositionally biased region" description="Basic and acidic residues" evidence="5">
    <location>
        <begin position="337"/>
        <end position="350"/>
    </location>
</feature>
<feature type="region of interest" description="Disordered" evidence="5">
    <location>
        <begin position="440"/>
        <end position="460"/>
    </location>
</feature>
<feature type="compositionally biased region" description="Low complexity" evidence="5">
    <location>
        <begin position="77"/>
        <end position="115"/>
    </location>
</feature>
<keyword evidence="2" id="KW-0240">DNA-directed RNA polymerase</keyword>
<evidence type="ECO:0000256" key="3">
    <source>
        <dbReference type="ARBA" id="ARBA00023163"/>
    </source>
</evidence>
<gene>
    <name evidence="6" type="ORF">PoMZ_10265</name>
</gene>
<sequence length="631" mass="68488">MAPTGRPRGRGRGRGRAARAGAAVGRGGSAAASAGNEDQATDAAVETTETAAPAPTSAAQPAAAPDAGGGSITMEEALAAPASAAAPVPRTRGVASTRARGASVAASSSAASSGSKFKPRAVRRGDAERERLAQEELRKQNIKLAEDQRLQRARGRGRRARGRGDAMGRGGFDRRYTAGNSIFGNPGASSSGFKTDSGFKSSGYRDQSNRLNADMFSGPMMDDYDEEETKEGASSSRQPPRKREVMPMGITRREPQKKELVVATTADMVAKEKAAAGIVEEVDDSPVKTPDEDIEMKDDGKVWPGASDNRKVKVKDEHGKFVEVTEIDDKRLQRAAEAEKRIKEEEEEKKKPKVKIYQSREEETRERQYNMLLKEFGPRPEGDSKDGRLYLFQFPPTLPPLRVVHRPKPKSIVKDEPIDDDVVTMDVGETVDLTDGEKKADVMDGEGEGENEDDPLNPYPETVGYVGKMIVRKSGRVEMDWGGFPFQVMPGITTNFITNAVLLEDDDKKIKAGEVTGKAYGMGQIMGRFTVRPVYTKPEPGVIDPGHLEQLRQKARDAEVAKAEVLAEKRRLQILSDLHLETPKAYDIYQVTPAAPYLALLGDIGTVGPHETDHLRLPQRPGPPAPLEPVG</sequence>
<dbReference type="InterPro" id="IPR007811">
    <property type="entry name" value="RPC4"/>
</dbReference>
<feature type="compositionally biased region" description="Acidic residues" evidence="5">
    <location>
        <begin position="443"/>
        <end position="455"/>
    </location>
</feature>
<feature type="compositionally biased region" description="Basic and acidic residues" evidence="5">
    <location>
        <begin position="285"/>
        <end position="301"/>
    </location>
</feature>
<proteinExistence type="predicted"/>
<feature type="compositionally biased region" description="Low complexity" evidence="5">
    <location>
        <begin position="18"/>
        <end position="66"/>
    </location>
</feature>
<feature type="region of interest" description="Disordered" evidence="5">
    <location>
        <begin position="610"/>
        <end position="631"/>
    </location>
</feature>
<evidence type="ECO:0000256" key="4">
    <source>
        <dbReference type="ARBA" id="ARBA00023242"/>
    </source>
</evidence>
<feature type="compositionally biased region" description="Basic and acidic residues" evidence="5">
    <location>
        <begin position="162"/>
        <end position="176"/>
    </location>
</feature>
<feature type="region of interest" description="Disordered" evidence="5">
    <location>
        <begin position="337"/>
        <end position="364"/>
    </location>
</feature>
<feature type="compositionally biased region" description="Basic and acidic residues" evidence="5">
    <location>
        <begin position="241"/>
        <end position="259"/>
    </location>
</feature>
<feature type="compositionally biased region" description="Basic residues" evidence="5">
    <location>
        <begin position="151"/>
        <end position="161"/>
    </location>
</feature>
<dbReference type="PANTHER" id="PTHR13408">
    <property type="entry name" value="DNA-DIRECTED RNA POLYMERASE III"/>
    <property type="match status" value="1"/>
</dbReference>
<reference evidence="6 7" key="1">
    <citation type="journal article" date="2019" name="Mol. Biol. Evol.">
        <title>Blast fungal genomes show frequent chromosomal changes, gene gains and losses, and effector gene turnover.</title>
        <authorList>
            <person name="Gomez Luciano L.B."/>
            <person name="Jason Tsai I."/>
            <person name="Chuma I."/>
            <person name="Tosa Y."/>
            <person name="Chen Y.H."/>
            <person name="Li J.Y."/>
            <person name="Li M.Y."/>
            <person name="Jade Lu M.Y."/>
            <person name="Nakayashiki H."/>
            <person name="Li W.H."/>
        </authorList>
    </citation>
    <scope>NUCLEOTIDE SEQUENCE [LARGE SCALE GENOMIC DNA]</scope>
    <source>
        <strain evidence="6">MZ5-1-6</strain>
    </source>
</reference>
<accession>A0A4P7N3R8</accession>
<feature type="region of interest" description="Disordered" evidence="5">
    <location>
        <begin position="280"/>
        <end position="311"/>
    </location>
</feature>
<keyword evidence="3" id="KW-0804">Transcription</keyword>
<dbReference type="Proteomes" id="UP000294847">
    <property type="component" value="Chromosome 1"/>
</dbReference>
<dbReference type="GO" id="GO:0042797">
    <property type="term" value="P:tRNA transcription by RNA polymerase III"/>
    <property type="evidence" value="ECO:0007669"/>
    <property type="project" value="TreeGrafter"/>
</dbReference>
<feature type="region of interest" description="Disordered" evidence="5">
    <location>
        <begin position="1"/>
        <end position="259"/>
    </location>
</feature>
<feature type="compositionally biased region" description="Basic and acidic residues" evidence="5">
    <location>
        <begin position="123"/>
        <end position="150"/>
    </location>
</feature>
<feature type="compositionally biased region" description="Basic residues" evidence="5">
    <location>
        <begin position="7"/>
        <end position="17"/>
    </location>
</feature>
<comment type="subcellular location">
    <subcellularLocation>
        <location evidence="1">Nucleus</location>
    </subcellularLocation>
</comment>
<dbReference type="AlphaFoldDB" id="A0A4P7N3R8"/>
<organism evidence="6 7">
    <name type="scientific">Pyricularia oryzae</name>
    <name type="common">Rice blast fungus</name>
    <name type="synonym">Magnaporthe oryzae</name>
    <dbReference type="NCBI Taxonomy" id="318829"/>
    <lineage>
        <taxon>Eukaryota</taxon>
        <taxon>Fungi</taxon>
        <taxon>Dikarya</taxon>
        <taxon>Ascomycota</taxon>
        <taxon>Pezizomycotina</taxon>
        <taxon>Sordariomycetes</taxon>
        <taxon>Sordariomycetidae</taxon>
        <taxon>Magnaporthales</taxon>
        <taxon>Pyriculariaceae</taxon>
        <taxon>Pyricularia</taxon>
    </lineage>
</organism>
<dbReference type="GO" id="GO:0005666">
    <property type="term" value="C:RNA polymerase III complex"/>
    <property type="evidence" value="ECO:0007669"/>
    <property type="project" value="InterPro"/>
</dbReference>
<dbReference type="EMBL" id="CP034204">
    <property type="protein sequence ID" value="QBZ54564.1"/>
    <property type="molecule type" value="Genomic_DNA"/>
</dbReference>
<evidence type="ECO:0000313" key="6">
    <source>
        <dbReference type="EMBL" id="QBZ54564.1"/>
    </source>
</evidence>
<evidence type="ECO:0000313" key="7">
    <source>
        <dbReference type="Proteomes" id="UP000294847"/>
    </source>
</evidence>
<evidence type="ECO:0000256" key="5">
    <source>
        <dbReference type="SAM" id="MobiDB-lite"/>
    </source>
</evidence>
<evidence type="ECO:0000256" key="1">
    <source>
        <dbReference type="ARBA" id="ARBA00004123"/>
    </source>
</evidence>
<name>A0A4P7N3R8_PYROR</name>
<dbReference type="PANTHER" id="PTHR13408:SF0">
    <property type="entry name" value="DNA-DIRECTED RNA POLYMERASE III SUBUNIT RPC4"/>
    <property type="match status" value="1"/>
</dbReference>
<evidence type="ECO:0000256" key="2">
    <source>
        <dbReference type="ARBA" id="ARBA00022478"/>
    </source>
</evidence>
<feature type="compositionally biased region" description="Polar residues" evidence="5">
    <location>
        <begin position="178"/>
        <end position="211"/>
    </location>
</feature>